<name>A0A1U7MZZ7_9CYAN</name>
<accession>A0A1U7MZZ7</accession>
<feature type="domain" description="Histidine kinase/HSP90-like ATPase" evidence="1">
    <location>
        <begin position="62"/>
        <end position="146"/>
    </location>
</feature>
<evidence type="ECO:0000313" key="3">
    <source>
        <dbReference type="EMBL" id="OLT59267.1"/>
    </source>
</evidence>
<evidence type="ECO:0000259" key="1">
    <source>
        <dbReference type="Pfam" id="PF02518"/>
    </source>
</evidence>
<dbReference type="Proteomes" id="UP000186657">
    <property type="component" value="Unassembled WGS sequence"/>
</dbReference>
<dbReference type="InterPro" id="IPR003594">
    <property type="entry name" value="HATPase_dom"/>
</dbReference>
<dbReference type="AlphaFoldDB" id="A0A1U7MZZ7"/>
<dbReference type="EMBL" id="MKZS01000001">
    <property type="protein sequence ID" value="OLT59267.1"/>
    <property type="molecule type" value="Genomic_DNA"/>
</dbReference>
<evidence type="ECO:0000313" key="4">
    <source>
        <dbReference type="Proteomes" id="UP000186657"/>
    </source>
</evidence>
<dbReference type="SUPFAM" id="SSF55874">
    <property type="entry name" value="ATPase domain of HSP90 chaperone/DNA topoisomerase II/histidine kinase"/>
    <property type="match status" value="1"/>
</dbReference>
<gene>
    <name evidence="3" type="ORF">BJP37_09645</name>
</gene>
<proteinExistence type="predicted"/>
<comment type="caution">
    <text evidence="3">The sequence shown here is derived from an EMBL/GenBank/DDBJ whole genome shotgun (WGS) entry which is preliminary data.</text>
</comment>
<reference evidence="3 4" key="1">
    <citation type="submission" date="2016-10" db="EMBL/GenBank/DDBJ databases">
        <title>Comparative genomics uncovers the prolific and rare metabolic potential of the cyanobacterial genus Moorea.</title>
        <authorList>
            <person name="Leao T."/>
            <person name="Castelao G."/>
            <person name="Korobeynikov A."/>
            <person name="Monroe E.A."/>
            <person name="Podell S."/>
            <person name="Glukhov E."/>
            <person name="Allen E."/>
            <person name="Gerwick W.H."/>
            <person name="Gerwick L."/>
        </authorList>
    </citation>
    <scope>NUCLEOTIDE SEQUENCE [LARGE SCALE GENOMIC DNA]</scope>
    <source>
        <strain evidence="3 4">PNG5-198</strain>
    </source>
</reference>
<dbReference type="PANTHER" id="PTHR43065:SF23">
    <property type="entry name" value="SENSOR HISTIDINE KINASE PDTAS"/>
    <property type="match status" value="1"/>
</dbReference>
<dbReference type="PANTHER" id="PTHR43065">
    <property type="entry name" value="SENSOR HISTIDINE KINASE"/>
    <property type="match status" value="1"/>
</dbReference>
<dbReference type="Gene3D" id="3.30.565.10">
    <property type="entry name" value="Histidine kinase-like ATPase, C-terminal domain"/>
    <property type="match status" value="1"/>
</dbReference>
<dbReference type="InterPro" id="IPR011495">
    <property type="entry name" value="Sig_transdc_His_kin_sub2_dim/P"/>
</dbReference>
<feature type="domain" description="Signal transduction histidine kinase subgroup 2 dimerisation and phosphoacceptor" evidence="2">
    <location>
        <begin position="1"/>
        <end position="34"/>
    </location>
</feature>
<dbReference type="Pfam" id="PF07568">
    <property type="entry name" value="HisKA_2"/>
    <property type="match status" value="1"/>
</dbReference>
<dbReference type="InterPro" id="IPR036890">
    <property type="entry name" value="HATPase_C_sf"/>
</dbReference>
<evidence type="ECO:0000259" key="2">
    <source>
        <dbReference type="Pfam" id="PF07568"/>
    </source>
</evidence>
<sequence length="150" mass="16750">MALIHEKLYGSKNLSQIDFQDYIQSLTKDLLGSYACTNNPPTIKVNFVQTFLNIDRAITCGLIINELVSNALKHAFPEEDGGEIIVDFKCCEDNYFELIVSDNGLGIREGIDLDNPNTLGLRLVHTLATKQLKGEVELDTSHGVMFKINF</sequence>
<keyword evidence="4" id="KW-1185">Reference proteome</keyword>
<organism evidence="3 4">
    <name type="scientific">Moorena bouillonii PNG</name>
    <dbReference type="NCBI Taxonomy" id="568701"/>
    <lineage>
        <taxon>Bacteria</taxon>
        <taxon>Bacillati</taxon>
        <taxon>Cyanobacteriota</taxon>
        <taxon>Cyanophyceae</taxon>
        <taxon>Coleofasciculales</taxon>
        <taxon>Coleofasciculaceae</taxon>
        <taxon>Moorena</taxon>
    </lineage>
</organism>
<dbReference type="Pfam" id="PF02518">
    <property type="entry name" value="HATPase_c"/>
    <property type="match status" value="1"/>
</dbReference>
<protein>
    <submittedName>
        <fullName evidence="3">Uncharacterized protein</fullName>
    </submittedName>
</protein>